<dbReference type="InterPro" id="IPR000358">
    <property type="entry name" value="RNR_small_fam"/>
</dbReference>
<comment type="similarity">
    <text evidence="2">Belongs to the ribonucleoside diphosphate reductase small chain family.</text>
</comment>
<evidence type="ECO:0000256" key="2">
    <source>
        <dbReference type="ARBA" id="ARBA00009303"/>
    </source>
</evidence>
<evidence type="ECO:0000313" key="7">
    <source>
        <dbReference type="Proteomes" id="UP000626697"/>
    </source>
</evidence>
<gene>
    <name evidence="6" type="ORF">HNP81_002843</name>
</gene>
<comment type="caution">
    <text evidence="6">The sequence shown here is derived from an EMBL/GenBank/DDBJ whole genome shotgun (WGS) entry which is preliminary data.</text>
</comment>
<dbReference type="Gene3D" id="1.10.620.20">
    <property type="entry name" value="Ribonucleotide Reductase, subunit A"/>
    <property type="match status" value="1"/>
</dbReference>
<keyword evidence="7" id="KW-1185">Reference proteome</keyword>
<dbReference type="Proteomes" id="UP000626697">
    <property type="component" value="Unassembled WGS sequence"/>
</dbReference>
<dbReference type="EC" id="1.17.4.1" evidence="4"/>
<organism evidence="6 7">
    <name type="scientific">Peribacillus huizhouensis</name>
    <dbReference type="NCBI Taxonomy" id="1501239"/>
    <lineage>
        <taxon>Bacteria</taxon>
        <taxon>Bacillati</taxon>
        <taxon>Bacillota</taxon>
        <taxon>Bacilli</taxon>
        <taxon>Bacillales</taxon>
        <taxon>Bacillaceae</taxon>
        <taxon>Peribacillus</taxon>
    </lineage>
</organism>
<comment type="catalytic activity">
    <reaction evidence="5">
        <text>a 2'-deoxyribonucleoside 5'-diphosphate + [thioredoxin]-disulfide + H2O = a ribonucleoside 5'-diphosphate + [thioredoxin]-dithiol</text>
        <dbReference type="Rhea" id="RHEA:23252"/>
        <dbReference type="Rhea" id="RHEA-COMP:10698"/>
        <dbReference type="Rhea" id="RHEA-COMP:10700"/>
        <dbReference type="ChEBI" id="CHEBI:15377"/>
        <dbReference type="ChEBI" id="CHEBI:29950"/>
        <dbReference type="ChEBI" id="CHEBI:50058"/>
        <dbReference type="ChEBI" id="CHEBI:57930"/>
        <dbReference type="ChEBI" id="CHEBI:73316"/>
        <dbReference type="EC" id="1.17.4.1"/>
    </reaction>
</comment>
<evidence type="ECO:0000256" key="4">
    <source>
        <dbReference type="ARBA" id="ARBA00012274"/>
    </source>
</evidence>
<dbReference type="PANTHER" id="PTHR23409">
    <property type="entry name" value="RIBONUCLEOSIDE-DIPHOSPHATE REDUCTASE SMALL CHAIN"/>
    <property type="match status" value="1"/>
</dbReference>
<dbReference type="InterPro" id="IPR009078">
    <property type="entry name" value="Ferritin-like_SF"/>
</dbReference>
<proteinExistence type="inferred from homology"/>
<reference evidence="6 7" key="1">
    <citation type="submission" date="2020-08" db="EMBL/GenBank/DDBJ databases">
        <title>Genomic Encyclopedia of Type Strains, Phase IV (KMG-IV): sequencing the most valuable type-strain genomes for metagenomic binning, comparative biology and taxonomic classification.</title>
        <authorList>
            <person name="Goeker M."/>
        </authorList>
    </citation>
    <scope>NUCLEOTIDE SEQUENCE [LARGE SCALE GENOMIC DNA]</scope>
    <source>
        <strain evidence="6 7">DSM 105481</strain>
    </source>
</reference>
<dbReference type="EMBL" id="JACJHX010000008">
    <property type="protein sequence ID" value="MBA9027553.1"/>
    <property type="molecule type" value="Genomic_DNA"/>
</dbReference>
<sequence>MFERGRVDPILRKRNESLTDIYNEFVVNPSHENIAKVLVHSSILEGLYFYSAFAFFYNLARQSKMVGTSTMISYINRDEMQHGRFIAELFRGHIGQHPELNTSEFTQYVYDTFREAVDNEIVWSKEVLSGVDGIDLVELADYIRYRANKVLRLLGLSDLYEGLSENPMPWIRAYVDNFNGTKTDQFEQRPRTYSKVSASNGMDDL</sequence>
<accession>A0ABR6CSC0</accession>
<comment type="cofactor">
    <cofactor evidence="1">
        <name>Fe cation</name>
        <dbReference type="ChEBI" id="CHEBI:24875"/>
    </cofactor>
</comment>
<evidence type="ECO:0000256" key="5">
    <source>
        <dbReference type="ARBA" id="ARBA00047754"/>
    </source>
</evidence>
<dbReference type="CDD" id="cd01049">
    <property type="entry name" value="RNRR2"/>
    <property type="match status" value="1"/>
</dbReference>
<dbReference type="InterPro" id="IPR012348">
    <property type="entry name" value="RNR-like"/>
</dbReference>
<evidence type="ECO:0000256" key="3">
    <source>
        <dbReference type="ARBA" id="ARBA00011209"/>
    </source>
</evidence>
<evidence type="ECO:0000256" key="1">
    <source>
        <dbReference type="ARBA" id="ARBA00001962"/>
    </source>
</evidence>
<protein>
    <recommendedName>
        <fullName evidence="4">ribonucleoside-diphosphate reductase</fullName>
        <ecNumber evidence="4">1.17.4.1</ecNumber>
    </recommendedName>
</protein>
<comment type="subunit">
    <text evidence="3">Tetramer of two alpha and two beta subunits.</text>
</comment>
<dbReference type="SUPFAM" id="SSF47240">
    <property type="entry name" value="Ferritin-like"/>
    <property type="match status" value="1"/>
</dbReference>
<name>A0ABR6CSC0_9BACI</name>
<dbReference type="InterPro" id="IPR033909">
    <property type="entry name" value="RNR_small"/>
</dbReference>
<dbReference type="PANTHER" id="PTHR23409:SF18">
    <property type="entry name" value="RIBONUCLEOSIDE-DIPHOSPHATE REDUCTASE SUBUNIT M2"/>
    <property type="match status" value="1"/>
</dbReference>
<evidence type="ECO:0000313" key="6">
    <source>
        <dbReference type="EMBL" id="MBA9027553.1"/>
    </source>
</evidence>
<dbReference type="Pfam" id="PF00268">
    <property type="entry name" value="Ribonuc_red_sm"/>
    <property type="match status" value="1"/>
</dbReference>